<gene>
    <name evidence="2" type="ORF">E1B28_007120</name>
</gene>
<feature type="transmembrane region" description="Helical" evidence="1">
    <location>
        <begin position="148"/>
        <end position="174"/>
    </location>
</feature>
<feature type="transmembrane region" description="Helical" evidence="1">
    <location>
        <begin position="115"/>
        <end position="136"/>
    </location>
</feature>
<accession>A0A9P7S1L6</accession>
<protein>
    <submittedName>
        <fullName evidence="2">Uncharacterized protein</fullName>
    </submittedName>
</protein>
<proteinExistence type="predicted"/>
<reference evidence="2" key="1">
    <citation type="journal article" date="2021" name="Genome Biol. Evol.">
        <title>The assembled and annotated genome of the fairy-ring fungus Marasmius oreades.</title>
        <authorList>
            <person name="Hiltunen M."/>
            <person name="Ament-Velasquez S.L."/>
            <person name="Johannesson H."/>
        </authorList>
    </citation>
    <scope>NUCLEOTIDE SEQUENCE</scope>
    <source>
        <strain evidence="2">03SP1</strain>
    </source>
</reference>
<keyword evidence="3" id="KW-1185">Reference proteome</keyword>
<comment type="caution">
    <text evidence="2">The sequence shown here is derived from an EMBL/GenBank/DDBJ whole genome shotgun (WGS) entry which is preliminary data.</text>
</comment>
<dbReference type="KEGG" id="more:E1B28_007120"/>
<evidence type="ECO:0000313" key="3">
    <source>
        <dbReference type="Proteomes" id="UP001049176"/>
    </source>
</evidence>
<evidence type="ECO:0000256" key="1">
    <source>
        <dbReference type="SAM" id="Phobius"/>
    </source>
</evidence>
<keyword evidence="1" id="KW-1133">Transmembrane helix</keyword>
<evidence type="ECO:0000313" key="2">
    <source>
        <dbReference type="EMBL" id="KAG7093442.1"/>
    </source>
</evidence>
<feature type="transmembrane region" description="Helical" evidence="1">
    <location>
        <begin position="267"/>
        <end position="284"/>
    </location>
</feature>
<keyword evidence="1" id="KW-0472">Membrane</keyword>
<dbReference type="EMBL" id="CM032184">
    <property type="protein sequence ID" value="KAG7093442.1"/>
    <property type="molecule type" value="Genomic_DNA"/>
</dbReference>
<feature type="transmembrane region" description="Helical" evidence="1">
    <location>
        <begin position="20"/>
        <end position="47"/>
    </location>
</feature>
<dbReference type="GeneID" id="66076196"/>
<feature type="transmembrane region" description="Helical" evidence="1">
    <location>
        <begin position="59"/>
        <end position="78"/>
    </location>
</feature>
<feature type="transmembrane region" description="Helical" evidence="1">
    <location>
        <begin position="194"/>
        <end position="217"/>
    </location>
</feature>
<dbReference type="RefSeq" id="XP_043009912.1">
    <property type="nucleotide sequence ID" value="XM_043151832.1"/>
</dbReference>
<organism evidence="2 3">
    <name type="scientific">Marasmius oreades</name>
    <name type="common">fairy-ring Marasmius</name>
    <dbReference type="NCBI Taxonomy" id="181124"/>
    <lineage>
        <taxon>Eukaryota</taxon>
        <taxon>Fungi</taxon>
        <taxon>Dikarya</taxon>
        <taxon>Basidiomycota</taxon>
        <taxon>Agaricomycotina</taxon>
        <taxon>Agaricomycetes</taxon>
        <taxon>Agaricomycetidae</taxon>
        <taxon>Agaricales</taxon>
        <taxon>Marasmiineae</taxon>
        <taxon>Marasmiaceae</taxon>
        <taxon>Marasmius</taxon>
    </lineage>
</organism>
<dbReference type="Proteomes" id="UP001049176">
    <property type="component" value="Chromosome 4"/>
</dbReference>
<sequence>MMMMMDSDRYLSLLQARNMNVLVFPIVTVLVMCILYGFYITLFVLCVRVLRQGELRRQPLCIASLVILFVVSTTMVAVETTKLIQTSVVELTFIITRDTFPIYNFLTHDTLKTTIYVFNLTLPVLANLCADFILVHRCFIIWGFRKRILGPLIFVSLVTNVTSCTGAIMFLIGYGDRRVTSNTILLEKGGTIQAVGLITSAAFNLALTFLTAGRIWWIARGVAISRNYVATNLIKIILQSGILYPLMTTVHLSIVNTSHRYNVPLDTLPLVVLTAGIAPTLVIVRIRLRMNASDDEIETQPRFSSQVQLSSIQPTGGSLFFSRLSTSGYRNSLIEGDSLKPLPKALLAVHAV</sequence>
<dbReference type="OrthoDB" id="3226582at2759"/>
<name>A0A9P7S1L6_9AGAR</name>
<keyword evidence="1" id="KW-0812">Transmembrane</keyword>
<dbReference type="AlphaFoldDB" id="A0A9P7S1L6"/>
<feature type="transmembrane region" description="Helical" evidence="1">
    <location>
        <begin position="229"/>
        <end position="247"/>
    </location>
</feature>